<dbReference type="InterPro" id="IPR025388">
    <property type="entry name" value="Alginate_export_dom"/>
</dbReference>
<dbReference type="Pfam" id="PF13372">
    <property type="entry name" value="Alginate_exp"/>
    <property type="match status" value="1"/>
</dbReference>
<feature type="chain" id="PRO_5045424816" description="Alginate export domain-containing protein" evidence="1">
    <location>
        <begin position="29"/>
        <end position="401"/>
    </location>
</feature>
<proteinExistence type="predicted"/>
<accession>A0ABY2UH33</accession>
<keyword evidence="1" id="KW-0732">Signal</keyword>
<comment type="caution">
    <text evidence="3">The sequence shown here is derived from an EMBL/GenBank/DDBJ whole genome shotgun (WGS) entry which is preliminary data.</text>
</comment>
<dbReference type="Proteomes" id="UP000306791">
    <property type="component" value="Unassembled WGS sequence"/>
</dbReference>
<dbReference type="Gene3D" id="2.40.160.10">
    <property type="entry name" value="Porin"/>
    <property type="match status" value="1"/>
</dbReference>
<evidence type="ECO:0000259" key="2">
    <source>
        <dbReference type="Pfam" id="PF13372"/>
    </source>
</evidence>
<feature type="signal peptide" evidence="1">
    <location>
        <begin position="1"/>
        <end position="28"/>
    </location>
</feature>
<dbReference type="RefSeq" id="WP_138237131.1">
    <property type="nucleotide sequence ID" value="NZ_CP185860.1"/>
</dbReference>
<feature type="domain" description="Alginate export" evidence="2">
    <location>
        <begin position="45"/>
        <end position="225"/>
    </location>
</feature>
<evidence type="ECO:0000256" key="1">
    <source>
        <dbReference type="SAM" id="SignalP"/>
    </source>
</evidence>
<keyword evidence="4" id="KW-1185">Reference proteome</keyword>
<dbReference type="InterPro" id="IPR023614">
    <property type="entry name" value="Porin_dom_sf"/>
</dbReference>
<evidence type="ECO:0000313" key="4">
    <source>
        <dbReference type="Proteomes" id="UP000306791"/>
    </source>
</evidence>
<dbReference type="EMBL" id="VANI01000022">
    <property type="protein sequence ID" value="TLM74346.1"/>
    <property type="molecule type" value="Genomic_DNA"/>
</dbReference>
<reference evidence="3 4" key="1">
    <citation type="submission" date="2019-05" db="EMBL/GenBank/DDBJ databases">
        <title>Microbulbifer harenosus sp. nov., an alginate-degrading bacterium isolated from coastal sand.</title>
        <authorList>
            <person name="Huang H."/>
            <person name="Mo K."/>
            <person name="Bao S."/>
        </authorList>
    </citation>
    <scope>NUCLEOTIDE SEQUENCE [LARGE SCALE GENOMIC DNA]</scope>
    <source>
        <strain evidence="3 4">HB161719</strain>
    </source>
</reference>
<sequence length="401" mass="43774">MKTCRLAHAVRHTLFIAAGSVVTLPAVAETVNTVTDALMGGDVCLGLRYRFEGVDQDNFSEDASASSLRSRLTWTSGDYRGFTGVLELDDVSAIGNQHYNSTINDNSTYPVVADPVGTEVNQAYIRYRGENSVATAGRQRINLDGQRFVGGVGWRQNEQTYDGYRYQYGSEKSLQLDYSYVYNVNRIFGEDSVNADLSGDIQLFHGSYPVTERHRLSAFVYELDFDRAANASSRTLGVDYKGGFGPLKARLSYARQTETGDSALAYSAPYYLAELGAALGTVNMWVGGEVLGADNGSGFATPLATLHKYQGFADKFLATPADGVEDLYVGVAMKVAGGNLDITYHSFSASEGGADYGGEWDLSFARKLTEQLSGEIKYASYRADTFSVDTDKVWLMFTANF</sequence>
<organism evidence="3 4">
    <name type="scientific">Microbulbifer harenosus</name>
    <dbReference type="NCBI Taxonomy" id="2576840"/>
    <lineage>
        <taxon>Bacteria</taxon>
        <taxon>Pseudomonadati</taxon>
        <taxon>Pseudomonadota</taxon>
        <taxon>Gammaproteobacteria</taxon>
        <taxon>Cellvibrionales</taxon>
        <taxon>Microbulbiferaceae</taxon>
        <taxon>Microbulbifer</taxon>
    </lineage>
</organism>
<gene>
    <name evidence="3" type="ORF">FDY93_17970</name>
</gene>
<evidence type="ECO:0000313" key="3">
    <source>
        <dbReference type="EMBL" id="TLM74346.1"/>
    </source>
</evidence>
<name>A0ABY2UH33_9GAMM</name>
<protein>
    <recommendedName>
        <fullName evidence="2">Alginate export domain-containing protein</fullName>
    </recommendedName>
</protein>